<evidence type="ECO:0000313" key="2">
    <source>
        <dbReference type="EMBL" id="SDX25099.1"/>
    </source>
</evidence>
<dbReference type="InterPro" id="IPR011990">
    <property type="entry name" value="TPR-like_helical_dom_sf"/>
</dbReference>
<dbReference type="EMBL" id="FNNP01000004">
    <property type="protein sequence ID" value="SDX25099.1"/>
    <property type="molecule type" value="Genomic_DNA"/>
</dbReference>
<evidence type="ECO:0008006" key="4">
    <source>
        <dbReference type="Google" id="ProtNLM"/>
    </source>
</evidence>
<evidence type="ECO:0000256" key="1">
    <source>
        <dbReference type="SAM" id="Coils"/>
    </source>
</evidence>
<name>A0A1H3A892_9RHOB</name>
<evidence type="ECO:0000313" key="3">
    <source>
        <dbReference type="Proteomes" id="UP000183400"/>
    </source>
</evidence>
<accession>A0A1H3A892</accession>
<dbReference type="RefSeq" id="WP_074737186.1">
    <property type="nucleotide sequence ID" value="NZ_FNNP01000004.1"/>
</dbReference>
<gene>
    <name evidence="2" type="ORF">SAMN05444358_10457</name>
</gene>
<dbReference type="SUPFAM" id="SSF48452">
    <property type="entry name" value="TPR-like"/>
    <property type="match status" value="2"/>
</dbReference>
<keyword evidence="1" id="KW-0175">Coiled coil</keyword>
<proteinExistence type="predicted"/>
<reference evidence="3" key="1">
    <citation type="submission" date="2016-10" db="EMBL/GenBank/DDBJ databases">
        <authorList>
            <person name="Varghese N."/>
            <person name="Submissions S."/>
        </authorList>
    </citation>
    <scope>NUCLEOTIDE SEQUENCE [LARGE SCALE GENOMIC DNA]</scope>
    <source>
        <strain evidence="3">DSM 27839</strain>
    </source>
</reference>
<dbReference type="Gene3D" id="1.25.40.10">
    <property type="entry name" value="Tetratricopeptide repeat domain"/>
    <property type="match status" value="1"/>
</dbReference>
<feature type="coiled-coil region" evidence="1">
    <location>
        <begin position="96"/>
        <end position="123"/>
    </location>
</feature>
<organism evidence="2 3">
    <name type="scientific">Ruegeria halocynthiae</name>
    <dbReference type="NCBI Taxonomy" id="985054"/>
    <lineage>
        <taxon>Bacteria</taxon>
        <taxon>Pseudomonadati</taxon>
        <taxon>Pseudomonadota</taxon>
        <taxon>Alphaproteobacteria</taxon>
        <taxon>Rhodobacterales</taxon>
        <taxon>Roseobacteraceae</taxon>
        <taxon>Ruegeria</taxon>
    </lineage>
</organism>
<protein>
    <recommendedName>
        <fullName evidence="4">Tetratricopeptide repeat-containing protein</fullName>
    </recommendedName>
</protein>
<dbReference type="OrthoDB" id="7833223at2"/>
<dbReference type="Proteomes" id="UP000183400">
    <property type="component" value="Unassembled WGS sequence"/>
</dbReference>
<keyword evidence="3" id="KW-1185">Reference proteome</keyword>
<sequence>MPDPKLQSMELSERAHEACDNLDFPENFEAAELLFKQAFELDLLQPLDELHVKRANDYAWVLTEQSKFDEARSVINRTLSRISRSSDVEKLMVVELLAALANFEMQEGNLEEAEANLNEAVTLRRQLGITLKIVDQTREKNLAEVRALLGRPKDLEAQLKSKLDPHRANPLEAPGGYNSVLEELSAILISQHRYDEARQLIAEGRELRIKCQQSISAPDQWNRMEETIRSRTSRSH</sequence>
<dbReference type="AlphaFoldDB" id="A0A1H3A892"/>